<dbReference type="EMBL" id="CP011856">
    <property type="protein sequence ID" value="AKM53741.1"/>
    <property type="molecule type" value="Genomic_DNA"/>
</dbReference>
<dbReference type="KEGG" id="seri:SERIO_v1c01460"/>
<evidence type="ECO:0000256" key="1">
    <source>
        <dbReference type="ARBA" id="ARBA00001917"/>
    </source>
</evidence>
<comment type="similarity">
    <text evidence="2">Belongs to the nitroreductase family.</text>
</comment>
<keyword evidence="4" id="KW-0288">FMN</keyword>
<dbReference type="RefSeq" id="WP_047791018.1">
    <property type="nucleotide sequence ID" value="NZ_CP011856.1"/>
</dbReference>
<dbReference type="AlphaFoldDB" id="A0A0H3XIZ6"/>
<evidence type="ECO:0000256" key="5">
    <source>
        <dbReference type="ARBA" id="ARBA00023002"/>
    </source>
</evidence>
<dbReference type="GO" id="GO:0016491">
    <property type="term" value="F:oxidoreductase activity"/>
    <property type="evidence" value="ECO:0007669"/>
    <property type="project" value="UniProtKB-KW"/>
</dbReference>
<gene>
    <name evidence="7" type="ORF">SERIO_v1c01460</name>
</gene>
<name>A0A0H3XIZ6_9MOLU</name>
<protein>
    <submittedName>
        <fullName evidence="7">Nitroreductase</fullName>
    </submittedName>
</protein>
<dbReference type="InterPro" id="IPR000415">
    <property type="entry name" value="Nitroreductase-like"/>
</dbReference>
<evidence type="ECO:0000313" key="8">
    <source>
        <dbReference type="Proteomes" id="UP000035661"/>
    </source>
</evidence>
<keyword evidence="3" id="KW-0285">Flavoprotein</keyword>
<dbReference type="Gene3D" id="3.40.109.10">
    <property type="entry name" value="NADH Oxidase"/>
    <property type="match status" value="1"/>
</dbReference>
<evidence type="ECO:0000256" key="2">
    <source>
        <dbReference type="ARBA" id="ARBA00007118"/>
    </source>
</evidence>
<evidence type="ECO:0000259" key="6">
    <source>
        <dbReference type="Pfam" id="PF00881"/>
    </source>
</evidence>
<comment type="cofactor">
    <cofactor evidence="1">
        <name>FMN</name>
        <dbReference type="ChEBI" id="CHEBI:58210"/>
    </cofactor>
</comment>
<keyword evidence="5" id="KW-0560">Oxidoreductase</keyword>
<dbReference type="PANTHER" id="PTHR43673:SF2">
    <property type="entry name" value="NITROREDUCTASE"/>
    <property type="match status" value="1"/>
</dbReference>
<organism evidence="7 8">
    <name type="scientific">Spiroplasma eriocheiris</name>
    <dbReference type="NCBI Taxonomy" id="315358"/>
    <lineage>
        <taxon>Bacteria</taxon>
        <taxon>Bacillati</taxon>
        <taxon>Mycoplasmatota</taxon>
        <taxon>Mollicutes</taxon>
        <taxon>Entomoplasmatales</taxon>
        <taxon>Spiroplasmataceae</taxon>
        <taxon>Spiroplasma</taxon>
    </lineage>
</organism>
<sequence>MSVKDAINWRKAVKSYINKPISEEDLNAIIEAGRLAPSAYGVEPVKVVAIKSDDAKKAILPAVLEGNHKKINTAPVTLVLLAANGEYASDTEFLTERFSRWLPSEMVNGYVQAVQGVINGAVDANSFSDHQTYIAAGFITLQAADLQIGSNVMTGFDPQALEKILAKYDVLDKNRYHPTLLISLGYYDTNEPMVAFPRTRISHDDFAQEI</sequence>
<dbReference type="PATRIC" id="fig|743698.3.peg.148"/>
<dbReference type="Proteomes" id="UP000035661">
    <property type="component" value="Chromosome"/>
</dbReference>
<dbReference type="SUPFAM" id="SSF55469">
    <property type="entry name" value="FMN-dependent nitroreductase-like"/>
    <property type="match status" value="1"/>
</dbReference>
<accession>A0A0H3XIZ6</accession>
<evidence type="ECO:0000313" key="7">
    <source>
        <dbReference type="EMBL" id="AKM53741.1"/>
    </source>
</evidence>
<reference evidence="8" key="2">
    <citation type="submission" date="2015-06" db="EMBL/GenBank/DDBJ databases">
        <title>Complete genome sequence of Spiroplasma eriocheiris TDA-040725-5 (DSM 21848).</title>
        <authorList>
            <person name="Lo W.-S."/>
            <person name="Kuo C.-H."/>
        </authorList>
    </citation>
    <scope>NUCLEOTIDE SEQUENCE [LARGE SCALE GENOMIC DNA]</scope>
    <source>
        <strain evidence="8">TDA-040725-5</strain>
    </source>
</reference>
<evidence type="ECO:0000256" key="4">
    <source>
        <dbReference type="ARBA" id="ARBA00022643"/>
    </source>
</evidence>
<dbReference type="Pfam" id="PF00881">
    <property type="entry name" value="Nitroreductase"/>
    <property type="match status" value="1"/>
</dbReference>
<feature type="domain" description="Nitroreductase" evidence="6">
    <location>
        <begin position="7"/>
        <end position="186"/>
    </location>
</feature>
<evidence type="ECO:0000256" key="3">
    <source>
        <dbReference type="ARBA" id="ARBA00022630"/>
    </source>
</evidence>
<dbReference type="InterPro" id="IPR029479">
    <property type="entry name" value="Nitroreductase"/>
</dbReference>
<reference evidence="7 8" key="1">
    <citation type="journal article" date="2015" name="Genome Biol. Evol.">
        <title>Found and Lost: The Fates of Horizontally Acquired Genes in Arthropod-Symbiotic Spiroplasma.</title>
        <authorList>
            <person name="Lo W.S."/>
            <person name="Gasparich G.E."/>
            <person name="Kuo C.H."/>
        </authorList>
    </citation>
    <scope>NUCLEOTIDE SEQUENCE [LARGE SCALE GENOMIC DNA]</scope>
    <source>
        <strain evidence="8">TDA-040725-5</strain>
    </source>
</reference>
<proteinExistence type="inferred from homology"/>
<keyword evidence="8" id="KW-1185">Reference proteome</keyword>
<dbReference type="PANTHER" id="PTHR43673">
    <property type="entry name" value="NAD(P)H NITROREDUCTASE YDGI-RELATED"/>
    <property type="match status" value="1"/>
</dbReference>